<dbReference type="Proteomes" id="UP001499959">
    <property type="component" value="Unassembled WGS sequence"/>
</dbReference>
<evidence type="ECO:0000313" key="4">
    <source>
        <dbReference type="Proteomes" id="UP001499959"/>
    </source>
</evidence>
<proteinExistence type="predicted"/>
<organism evidence="3 4">
    <name type="scientific">Lysobacter hankyongensis</name>
    <dbReference type="NCBI Taxonomy" id="1176535"/>
    <lineage>
        <taxon>Bacteria</taxon>
        <taxon>Pseudomonadati</taxon>
        <taxon>Pseudomonadota</taxon>
        <taxon>Gammaproteobacteria</taxon>
        <taxon>Lysobacterales</taxon>
        <taxon>Lysobacteraceae</taxon>
        <taxon>Lysobacter</taxon>
    </lineage>
</organism>
<sequence>MKIVHQTTNLADAYLLRDLLAQAGIQAHVQGEFLRGAVGELPADTPVSLMVPEAQALEARGIIADWERSRPEGDDVQEETGAAATAPASSGRGASTLQILGALSLGALCGGAIVWAIHNRPGDNIARDYDGDGRIDERTYLAGERVDRIETDRNRDGRVDQIVRYRANGDAHSVELDEGFDGRFEIVHRYRDNQPMESSVDHDGDGAIDMRFVHQSGVIVLEEALDTNARVVRTIRYRGGVPVSGEFDADGDGKLDTARTYDAIGEIVASRPLGPAAAD</sequence>
<feature type="region of interest" description="Disordered" evidence="1">
    <location>
        <begin position="67"/>
        <end position="91"/>
    </location>
</feature>
<evidence type="ECO:0000256" key="1">
    <source>
        <dbReference type="SAM" id="MobiDB-lite"/>
    </source>
</evidence>
<dbReference type="InterPro" id="IPR018551">
    <property type="entry name" value="DUF2007"/>
</dbReference>
<comment type="caution">
    <text evidence="3">The sequence shown here is derived from an EMBL/GenBank/DDBJ whole genome shotgun (WGS) entry which is preliminary data.</text>
</comment>
<protein>
    <recommendedName>
        <fullName evidence="2">DUF2007 domain-containing protein</fullName>
    </recommendedName>
</protein>
<evidence type="ECO:0000259" key="2">
    <source>
        <dbReference type="Pfam" id="PF09413"/>
    </source>
</evidence>
<evidence type="ECO:0000313" key="3">
    <source>
        <dbReference type="EMBL" id="GAA4786603.1"/>
    </source>
</evidence>
<dbReference type="RefSeq" id="WP_345302140.1">
    <property type="nucleotide sequence ID" value="NZ_BAABJE010000002.1"/>
</dbReference>
<dbReference type="Gene3D" id="3.30.70.790">
    <property type="entry name" value="UreE, C-terminal domain"/>
    <property type="match status" value="1"/>
</dbReference>
<name>A0ABP9AZ22_9GAMM</name>
<reference evidence="4" key="1">
    <citation type="journal article" date="2019" name="Int. J. Syst. Evol. Microbiol.">
        <title>The Global Catalogue of Microorganisms (GCM) 10K type strain sequencing project: providing services to taxonomists for standard genome sequencing and annotation.</title>
        <authorList>
            <consortium name="The Broad Institute Genomics Platform"/>
            <consortium name="The Broad Institute Genome Sequencing Center for Infectious Disease"/>
            <person name="Wu L."/>
            <person name="Ma J."/>
        </authorList>
    </citation>
    <scope>NUCLEOTIDE SEQUENCE [LARGE SCALE GENOMIC DNA]</scope>
    <source>
        <strain evidence="4">JCM 18204</strain>
    </source>
</reference>
<feature type="domain" description="DUF2007" evidence="2">
    <location>
        <begin position="1"/>
        <end position="67"/>
    </location>
</feature>
<dbReference type="EMBL" id="BAABJE010000002">
    <property type="protein sequence ID" value="GAA4786603.1"/>
    <property type="molecule type" value="Genomic_DNA"/>
</dbReference>
<accession>A0ABP9AZ22</accession>
<gene>
    <name evidence="3" type="ORF">GCM10023307_09340</name>
</gene>
<keyword evidence="4" id="KW-1185">Reference proteome</keyword>
<dbReference type="Pfam" id="PF09413">
    <property type="entry name" value="DUF2007"/>
    <property type="match status" value="1"/>
</dbReference>
<feature type="compositionally biased region" description="Low complexity" evidence="1">
    <location>
        <begin position="80"/>
        <end position="91"/>
    </location>
</feature>